<feature type="domain" description="Transcriptional regulator LmrA/YxaF-like C-terminal" evidence="5">
    <location>
        <begin position="81"/>
        <end position="175"/>
    </location>
</feature>
<evidence type="ECO:0000259" key="5">
    <source>
        <dbReference type="Pfam" id="PF21993"/>
    </source>
</evidence>
<dbReference type="Pfam" id="PF00440">
    <property type="entry name" value="TetR_N"/>
    <property type="match status" value="1"/>
</dbReference>
<keyword evidence="7" id="KW-1185">Reference proteome</keyword>
<evidence type="ECO:0000256" key="1">
    <source>
        <dbReference type="ARBA" id="ARBA00023015"/>
    </source>
</evidence>
<dbReference type="EMBL" id="SPQZ01000001">
    <property type="protein sequence ID" value="TFW00273.1"/>
    <property type="molecule type" value="Genomic_DNA"/>
</dbReference>
<dbReference type="PANTHER" id="PTHR47506:SF3">
    <property type="entry name" value="HTH-TYPE TRANSCRIPTIONAL REGULATOR LMRA"/>
    <property type="match status" value="1"/>
</dbReference>
<evidence type="ECO:0000313" key="7">
    <source>
        <dbReference type="Proteomes" id="UP000298127"/>
    </source>
</evidence>
<reference evidence="6 7" key="1">
    <citation type="journal article" date="2018" name="J. Microbiol.">
        <title>Leifsonia flava sp. nov., a novel actinobacterium isolated from the rhizosphere of Aquilegia viridiflora.</title>
        <authorList>
            <person name="Cai Y."/>
            <person name="Tao W.Z."/>
            <person name="Ma Y.J."/>
            <person name="Cheng J."/>
            <person name="Zhang M.Y."/>
            <person name="Zhang Y.X."/>
        </authorList>
    </citation>
    <scope>NUCLEOTIDE SEQUENCE [LARGE SCALE GENOMIC DNA]</scope>
    <source>
        <strain evidence="6 7">SYP-B2174</strain>
    </source>
</reference>
<sequence length="188" mass="20439">MAKDTRQQMIDGTVHLLARGGMQQTSFATVLEYTNAPRGSVYHHFPDGKNQLVSEAVALSGARSIAMIRAWRGERADVIAERFLSAWRMLLTGTNFSTGCAVVAVTTSTDSSEVLNETATVFRTWREELALLMTEGGLPERHAPGVAALLIAAAEGAVVMCRAEQRIEPLDDVTREVLARIADLIDNP</sequence>
<evidence type="ECO:0000256" key="2">
    <source>
        <dbReference type="ARBA" id="ARBA00023125"/>
    </source>
</evidence>
<dbReference type="AlphaFoldDB" id="A0A4Y9R944"/>
<dbReference type="InterPro" id="IPR009057">
    <property type="entry name" value="Homeodomain-like_sf"/>
</dbReference>
<evidence type="ECO:0000256" key="3">
    <source>
        <dbReference type="ARBA" id="ARBA00023163"/>
    </source>
</evidence>
<protein>
    <submittedName>
        <fullName evidence="6">TetR/AcrR family transcriptional regulator</fullName>
    </submittedName>
</protein>
<dbReference type="GO" id="GO:0003677">
    <property type="term" value="F:DNA binding"/>
    <property type="evidence" value="ECO:0007669"/>
    <property type="project" value="UniProtKB-KW"/>
</dbReference>
<organism evidence="6 7">
    <name type="scientific">Orlajensenia leifsoniae</name>
    <dbReference type="NCBI Taxonomy" id="2561933"/>
    <lineage>
        <taxon>Bacteria</taxon>
        <taxon>Bacillati</taxon>
        <taxon>Actinomycetota</taxon>
        <taxon>Actinomycetes</taxon>
        <taxon>Micrococcales</taxon>
        <taxon>Microbacteriaceae</taxon>
        <taxon>Orlajensenia</taxon>
    </lineage>
</organism>
<dbReference type="Proteomes" id="UP000298127">
    <property type="component" value="Unassembled WGS sequence"/>
</dbReference>
<evidence type="ECO:0000259" key="4">
    <source>
        <dbReference type="Pfam" id="PF00440"/>
    </source>
</evidence>
<comment type="caution">
    <text evidence="6">The sequence shown here is derived from an EMBL/GenBank/DDBJ whole genome shotgun (WGS) entry which is preliminary data.</text>
</comment>
<accession>A0A4Y9R944</accession>
<evidence type="ECO:0000313" key="6">
    <source>
        <dbReference type="EMBL" id="TFW00273.1"/>
    </source>
</evidence>
<dbReference type="RefSeq" id="WP_135119099.1">
    <property type="nucleotide sequence ID" value="NZ_SPQZ01000001.1"/>
</dbReference>
<gene>
    <name evidence="6" type="ORF">E4M00_03600</name>
</gene>
<dbReference type="Gene3D" id="1.10.357.10">
    <property type="entry name" value="Tetracycline Repressor, domain 2"/>
    <property type="match status" value="1"/>
</dbReference>
<keyword evidence="1" id="KW-0805">Transcription regulation</keyword>
<dbReference type="SUPFAM" id="SSF48498">
    <property type="entry name" value="Tetracyclin repressor-like, C-terminal domain"/>
    <property type="match status" value="1"/>
</dbReference>
<proteinExistence type="predicted"/>
<dbReference type="InterPro" id="IPR054156">
    <property type="entry name" value="YxaF_TetR_C"/>
</dbReference>
<dbReference type="InterPro" id="IPR036271">
    <property type="entry name" value="Tet_transcr_reg_TetR-rel_C_sf"/>
</dbReference>
<keyword evidence="3" id="KW-0804">Transcription</keyword>
<feature type="domain" description="HTH tetR-type" evidence="4">
    <location>
        <begin position="10"/>
        <end position="55"/>
    </location>
</feature>
<name>A0A4Y9R944_9MICO</name>
<dbReference type="SUPFAM" id="SSF46689">
    <property type="entry name" value="Homeodomain-like"/>
    <property type="match status" value="1"/>
</dbReference>
<dbReference type="InterPro" id="IPR001647">
    <property type="entry name" value="HTH_TetR"/>
</dbReference>
<dbReference type="PANTHER" id="PTHR47506">
    <property type="entry name" value="TRANSCRIPTIONAL REGULATORY PROTEIN"/>
    <property type="match status" value="1"/>
</dbReference>
<dbReference type="Pfam" id="PF21993">
    <property type="entry name" value="TetR_C_13_2"/>
    <property type="match status" value="1"/>
</dbReference>
<keyword evidence="2" id="KW-0238">DNA-binding</keyword>